<evidence type="ECO:0000256" key="1">
    <source>
        <dbReference type="ARBA" id="ARBA00004651"/>
    </source>
</evidence>
<evidence type="ECO:0000256" key="5">
    <source>
        <dbReference type="ARBA" id="ARBA00023136"/>
    </source>
</evidence>
<feature type="transmembrane region" description="Helical" evidence="6">
    <location>
        <begin position="56"/>
        <end position="74"/>
    </location>
</feature>
<comment type="caution">
    <text evidence="7">The sequence shown here is derived from an EMBL/GenBank/DDBJ whole genome shotgun (WGS) entry which is preliminary data.</text>
</comment>
<evidence type="ECO:0008006" key="9">
    <source>
        <dbReference type="Google" id="ProtNLM"/>
    </source>
</evidence>
<dbReference type="EMBL" id="JAFHKK010000009">
    <property type="protein sequence ID" value="MBN2964263.1"/>
    <property type="molecule type" value="Genomic_DNA"/>
</dbReference>
<reference evidence="8" key="1">
    <citation type="submission" date="2021-02" db="EMBL/GenBank/DDBJ databases">
        <title>Sulfurospirillum tamanensis sp. nov.</title>
        <authorList>
            <person name="Merkel A.Y."/>
        </authorList>
    </citation>
    <scope>NUCLEOTIDE SEQUENCE [LARGE SCALE GENOMIC DNA]</scope>
    <source>
        <strain evidence="8">T05b</strain>
    </source>
</reference>
<dbReference type="InterPro" id="IPR007208">
    <property type="entry name" value="MrpF/PhaF-like"/>
</dbReference>
<organism evidence="7 8">
    <name type="scientific">Sulfurospirillum tamanense</name>
    <dbReference type="NCBI Taxonomy" id="2813362"/>
    <lineage>
        <taxon>Bacteria</taxon>
        <taxon>Pseudomonadati</taxon>
        <taxon>Campylobacterota</taxon>
        <taxon>Epsilonproteobacteria</taxon>
        <taxon>Campylobacterales</taxon>
        <taxon>Sulfurospirillaceae</taxon>
        <taxon>Sulfurospirillum</taxon>
    </lineage>
</organism>
<reference evidence="7 8" key="2">
    <citation type="submission" date="2021-02" db="EMBL/GenBank/DDBJ databases">
        <title>Sulfurospirillum tamanensis sp. nov.</title>
        <authorList>
            <person name="Frolova A."/>
            <person name="Merkel A."/>
            <person name="Slobodkin A."/>
        </authorList>
    </citation>
    <scope>NUCLEOTIDE SEQUENCE [LARGE SCALE GENOMIC DNA]</scope>
    <source>
        <strain evidence="7 8">T05b</strain>
    </source>
</reference>
<dbReference type="Pfam" id="PF04066">
    <property type="entry name" value="MrpF_PhaF"/>
    <property type="match status" value="1"/>
</dbReference>
<keyword evidence="8" id="KW-1185">Reference proteome</keyword>
<feature type="transmembrane region" description="Helical" evidence="6">
    <location>
        <begin position="6"/>
        <end position="23"/>
    </location>
</feature>
<keyword evidence="5 6" id="KW-0472">Membrane</keyword>
<dbReference type="Proteomes" id="UP000703590">
    <property type="component" value="Unassembled WGS sequence"/>
</dbReference>
<proteinExistence type="predicted"/>
<evidence type="ECO:0000256" key="3">
    <source>
        <dbReference type="ARBA" id="ARBA00022692"/>
    </source>
</evidence>
<dbReference type="RefSeq" id="WP_205458812.1">
    <property type="nucleotide sequence ID" value="NZ_JAFHKK010000009.1"/>
</dbReference>
<comment type="subcellular location">
    <subcellularLocation>
        <location evidence="1">Cell membrane</location>
        <topology evidence="1">Multi-pass membrane protein</topology>
    </subcellularLocation>
</comment>
<accession>A0ABS2WRH6</accession>
<evidence type="ECO:0000313" key="8">
    <source>
        <dbReference type="Proteomes" id="UP000703590"/>
    </source>
</evidence>
<keyword evidence="3 6" id="KW-0812">Transmembrane</keyword>
<reference evidence="7 8" key="3">
    <citation type="submission" date="2021-02" db="EMBL/GenBank/DDBJ databases">
        <authorList>
            <person name="Merkel A.Y."/>
        </authorList>
    </citation>
    <scope>NUCLEOTIDE SEQUENCE [LARGE SCALE GENOMIC DNA]</scope>
    <source>
        <strain evidence="7 8">T05b</strain>
    </source>
</reference>
<sequence>MYFIVAVVLLINIMVAFWFVLRTSGEGDKLLTSLLLSTTGICILLVFYGLSGEGSFLDIGLVFALLSAVAGVVFSKRTWGAH</sequence>
<name>A0ABS2WRH6_9BACT</name>
<feature type="transmembrane region" description="Helical" evidence="6">
    <location>
        <begin position="30"/>
        <end position="50"/>
    </location>
</feature>
<protein>
    <recommendedName>
        <fullName evidence="9">Multiple resistance and pH regulation protein F</fullName>
    </recommendedName>
</protein>
<evidence type="ECO:0000256" key="2">
    <source>
        <dbReference type="ARBA" id="ARBA00022475"/>
    </source>
</evidence>
<gene>
    <name evidence="7" type="ORF">JWV37_05695</name>
</gene>
<keyword evidence="2" id="KW-1003">Cell membrane</keyword>
<evidence type="ECO:0000313" key="7">
    <source>
        <dbReference type="EMBL" id="MBN2964263.1"/>
    </source>
</evidence>
<keyword evidence="4 6" id="KW-1133">Transmembrane helix</keyword>
<evidence type="ECO:0000256" key="6">
    <source>
        <dbReference type="SAM" id="Phobius"/>
    </source>
</evidence>
<evidence type="ECO:0000256" key="4">
    <source>
        <dbReference type="ARBA" id="ARBA00022989"/>
    </source>
</evidence>